<feature type="region of interest" description="Disordered" evidence="1">
    <location>
        <begin position="57"/>
        <end position="79"/>
    </location>
</feature>
<feature type="compositionally biased region" description="Gly residues" evidence="1">
    <location>
        <begin position="57"/>
        <end position="72"/>
    </location>
</feature>
<evidence type="ECO:0000256" key="1">
    <source>
        <dbReference type="SAM" id="MobiDB-lite"/>
    </source>
</evidence>
<evidence type="ECO:0000256" key="2">
    <source>
        <dbReference type="SAM" id="SignalP"/>
    </source>
</evidence>
<dbReference type="EMBL" id="JBGFUD010001819">
    <property type="protein sequence ID" value="MFH4976794.1"/>
    <property type="molecule type" value="Genomic_DNA"/>
</dbReference>
<feature type="chain" id="PRO_5044741170" evidence="2">
    <location>
        <begin position="20"/>
        <end position="112"/>
    </location>
</feature>
<accession>A0ABD6EFA4</accession>
<gene>
    <name evidence="3" type="ORF">AB6A40_003503</name>
</gene>
<proteinExistence type="predicted"/>
<feature type="signal peptide" evidence="2">
    <location>
        <begin position="1"/>
        <end position="19"/>
    </location>
</feature>
<dbReference type="AlphaFoldDB" id="A0ABD6EFA4"/>
<name>A0ABD6EFA4_9BILA</name>
<dbReference type="Proteomes" id="UP001608902">
    <property type="component" value="Unassembled WGS sequence"/>
</dbReference>
<sequence length="112" mass="12098">MSYLVVLSVLTFVMLSASAAVFGERSWKGVPDIGSGRNPFDVPIWRAQRRVRQMVGPGPGVQWGGNWQGGPAGPSDPWGNTWCDENTIPCIQHNFRLSGDKGVGLQLPSTTS</sequence>
<reference evidence="3 4" key="1">
    <citation type="submission" date="2024-08" db="EMBL/GenBank/DDBJ databases">
        <title>Gnathostoma spinigerum genome.</title>
        <authorList>
            <person name="Gonzalez-Bertolin B."/>
            <person name="Monzon S."/>
            <person name="Zaballos A."/>
            <person name="Jimenez P."/>
            <person name="Dekumyoy P."/>
            <person name="Varona S."/>
            <person name="Cuesta I."/>
            <person name="Sumanam S."/>
            <person name="Adisakwattana P."/>
            <person name="Gasser R.B."/>
            <person name="Hernandez-Gonzalez A."/>
            <person name="Young N.D."/>
            <person name="Perteguer M.J."/>
        </authorList>
    </citation>
    <scope>NUCLEOTIDE SEQUENCE [LARGE SCALE GENOMIC DNA]</scope>
    <source>
        <strain evidence="3">AL3</strain>
        <tissue evidence="3">Liver</tissue>
    </source>
</reference>
<protein>
    <submittedName>
        <fullName evidence="3">Uncharacterized protein</fullName>
    </submittedName>
</protein>
<evidence type="ECO:0000313" key="3">
    <source>
        <dbReference type="EMBL" id="MFH4976794.1"/>
    </source>
</evidence>
<keyword evidence="4" id="KW-1185">Reference proteome</keyword>
<organism evidence="3 4">
    <name type="scientific">Gnathostoma spinigerum</name>
    <dbReference type="NCBI Taxonomy" id="75299"/>
    <lineage>
        <taxon>Eukaryota</taxon>
        <taxon>Metazoa</taxon>
        <taxon>Ecdysozoa</taxon>
        <taxon>Nematoda</taxon>
        <taxon>Chromadorea</taxon>
        <taxon>Rhabditida</taxon>
        <taxon>Spirurina</taxon>
        <taxon>Gnathostomatomorpha</taxon>
        <taxon>Gnathostomatoidea</taxon>
        <taxon>Gnathostomatidae</taxon>
        <taxon>Gnathostoma</taxon>
    </lineage>
</organism>
<evidence type="ECO:0000313" key="4">
    <source>
        <dbReference type="Proteomes" id="UP001608902"/>
    </source>
</evidence>
<comment type="caution">
    <text evidence="3">The sequence shown here is derived from an EMBL/GenBank/DDBJ whole genome shotgun (WGS) entry which is preliminary data.</text>
</comment>
<keyword evidence="2" id="KW-0732">Signal</keyword>